<keyword evidence="3" id="KW-1185">Reference proteome</keyword>
<protein>
    <submittedName>
        <fullName evidence="2">PIN domain protein</fullName>
    </submittedName>
</protein>
<dbReference type="PANTHER" id="PTHR39664:SF2">
    <property type="entry name" value="NUCLEIC ACID-BINDING PROTEIN, CONTAINING PIN DOMAIN-RELATED"/>
    <property type="match status" value="1"/>
</dbReference>
<dbReference type="AlphaFoldDB" id="A0A554WPW2"/>
<organism evidence="2 3">
    <name type="scientific">Tepidimonas sediminis</name>
    <dbReference type="NCBI Taxonomy" id="2588941"/>
    <lineage>
        <taxon>Bacteria</taxon>
        <taxon>Pseudomonadati</taxon>
        <taxon>Pseudomonadota</taxon>
        <taxon>Betaproteobacteria</taxon>
        <taxon>Burkholderiales</taxon>
        <taxon>Tepidimonas</taxon>
    </lineage>
</organism>
<dbReference type="InterPro" id="IPR029060">
    <property type="entry name" value="PIN-like_dom_sf"/>
</dbReference>
<reference evidence="2 3" key="1">
    <citation type="submission" date="2019-07" db="EMBL/GenBank/DDBJ databases">
        <title>Tepidimonas sediminis YIM 72259 draft genome.</title>
        <authorList>
            <person name="Da Costa M.S."/>
            <person name="Froufe H.J.C."/>
            <person name="Egas C."/>
            <person name="Albuquerque L."/>
        </authorList>
    </citation>
    <scope>NUCLEOTIDE SEQUENCE [LARGE SCALE GENOMIC DNA]</scope>
    <source>
        <strain evidence="2 3">YIM 72259</strain>
    </source>
</reference>
<dbReference type="RefSeq" id="WP_143894670.1">
    <property type="nucleotide sequence ID" value="NZ_VJND01000006.1"/>
</dbReference>
<dbReference type="OrthoDB" id="32974at2"/>
<gene>
    <name evidence="2" type="ORF">Tsedi_01201</name>
</gene>
<dbReference type="PANTHER" id="PTHR39664">
    <property type="match status" value="1"/>
</dbReference>
<dbReference type="Pfam" id="PF01850">
    <property type="entry name" value="PIN"/>
    <property type="match status" value="1"/>
</dbReference>
<evidence type="ECO:0000313" key="3">
    <source>
        <dbReference type="Proteomes" id="UP000320225"/>
    </source>
</evidence>
<comment type="caution">
    <text evidence="2">The sequence shown here is derived from an EMBL/GenBank/DDBJ whole genome shotgun (WGS) entry which is preliminary data.</text>
</comment>
<sequence length="137" mass="14523">MPLTLDTNILVRLATRDDPVQAEAALRVLRAADRLVIPLPVWCELARVPLRGYRHSAKQVAHAIGTLMDVEQVVCDREAVRAGLAMLAAGADFADGVIARAGVQMGADAMLTFDRTAAARPSSVLGLKAVVPPGEET</sequence>
<evidence type="ECO:0000313" key="2">
    <source>
        <dbReference type="EMBL" id="TSE25616.1"/>
    </source>
</evidence>
<feature type="domain" description="PIN" evidence="1">
    <location>
        <begin position="5"/>
        <end position="116"/>
    </location>
</feature>
<dbReference type="EMBL" id="VJND01000006">
    <property type="protein sequence ID" value="TSE25616.1"/>
    <property type="molecule type" value="Genomic_DNA"/>
</dbReference>
<proteinExistence type="predicted"/>
<evidence type="ECO:0000259" key="1">
    <source>
        <dbReference type="Pfam" id="PF01850"/>
    </source>
</evidence>
<dbReference type="InterPro" id="IPR002716">
    <property type="entry name" value="PIN_dom"/>
</dbReference>
<dbReference type="Proteomes" id="UP000320225">
    <property type="component" value="Unassembled WGS sequence"/>
</dbReference>
<dbReference type="SUPFAM" id="SSF88723">
    <property type="entry name" value="PIN domain-like"/>
    <property type="match status" value="1"/>
</dbReference>
<dbReference type="Gene3D" id="3.40.50.1010">
    <property type="entry name" value="5'-nuclease"/>
    <property type="match status" value="1"/>
</dbReference>
<dbReference type="CDD" id="cd18683">
    <property type="entry name" value="PIN_VapC-like"/>
    <property type="match status" value="1"/>
</dbReference>
<accession>A0A554WPW2</accession>
<name>A0A554WPW2_9BURK</name>